<dbReference type="OrthoDB" id="3794068at2759"/>
<keyword evidence="3" id="KW-1185">Reference proteome</keyword>
<dbReference type="EMBL" id="ML977592">
    <property type="protein sequence ID" value="KAF1999826.1"/>
    <property type="molecule type" value="Genomic_DNA"/>
</dbReference>
<evidence type="ECO:0000313" key="2">
    <source>
        <dbReference type="EMBL" id="KAF1999826.1"/>
    </source>
</evidence>
<feature type="chain" id="PRO_5025551626" evidence="1">
    <location>
        <begin position="19"/>
        <end position="225"/>
    </location>
</feature>
<protein>
    <submittedName>
        <fullName evidence="2">Uncharacterized protein</fullName>
    </submittedName>
</protein>
<evidence type="ECO:0000256" key="1">
    <source>
        <dbReference type="SAM" id="SignalP"/>
    </source>
</evidence>
<evidence type="ECO:0000313" key="3">
    <source>
        <dbReference type="Proteomes" id="UP000799779"/>
    </source>
</evidence>
<organism evidence="2 3">
    <name type="scientific">Amniculicola lignicola CBS 123094</name>
    <dbReference type="NCBI Taxonomy" id="1392246"/>
    <lineage>
        <taxon>Eukaryota</taxon>
        <taxon>Fungi</taxon>
        <taxon>Dikarya</taxon>
        <taxon>Ascomycota</taxon>
        <taxon>Pezizomycotina</taxon>
        <taxon>Dothideomycetes</taxon>
        <taxon>Pleosporomycetidae</taxon>
        <taxon>Pleosporales</taxon>
        <taxon>Amniculicolaceae</taxon>
        <taxon>Amniculicola</taxon>
    </lineage>
</organism>
<accession>A0A6A5WQF9</accession>
<sequence length="225" mass="25331">MLLYYLLSVLYATPGALTSSLANNNDVTTLSPRALSESNFYVAYTRLERIIPEGSVVPYGLNQPLRKNGTWFDVGVWQRRKEIISQDPFIFSFGPGRNNDTYTIIPKEAPTKHLAYTERDYTLEVRFRTISAFVITDLGNSHARIMDDWTVEEDQHGRLLLGIGEVKREPGSFEGAMAGRGGEHWSLHQCIWNSPDNQFCDGGILYNCNGCYGTPAVVEVVEWKG</sequence>
<feature type="signal peptide" evidence="1">
    <location>
        <begin position="1"/>
        <end position="18"/>
    </location>
</feature>
<proteinExistence type="predicted"/>
<dbReference type="Proteomes" id="UP000799779">
    <property type="component" value="Unassembled WGS sequence"/>
</dbReference>
<keyword evidence="1" id="KW-0732">Signal</keyword>
<name>A0A6A5WQF9_9PLEO</name>
<gene>
    <name evidence="2" type="ORF">P154DRAFT_209885</name>
</gene>
<reference evidence="2" key="1">
    <citation type="journal article" date="2020" name="Stud. Mycol.">
        <title>101 Dothideomycetes genomes: a test case for predicting lifestyles and emergence of pathogens.</title>
        <authorList>
            <person name="Haridas S."/>
            <person name="Albert R."/>
            <person name="Binder M."/>
            <person name="Bloem J."/>
            <person name="Labutti K."/>
            <person name="Salamov A."/>
            <person name="Andreopoulos B."/>
            <person name="Baker S."/>
            <person name="Barry K."/>
            <person name="Bills G."/>
            <person name="Bluhm B."/>
            <person name="Cannon C."/>
            <person name="Castanera R."/>
            <person name="Culley D."/>
            <person name="Daum C."/>
            <person name="Ezra D."/>
            <person name="Gonzalez J."/>
            <person name="Henrissat B."/>
            <person name="Kuo A."/>
            <person name="Liang C."/>
            <person name="Lipzen A."/>
            <person name="Lutzoni F."/>
            <person name="Magnuson J."/>
            <person name="Mondo S."/>
            <person name="Nolan M."/>
            <person name="Ohm R."/>
            <person name="Pangilinan J."/>
            <person name="Park H.-J."/>
            <person name="Ramirez L."/>
            <person name="Alfaro M."/>
            <person name="Sun H."/>
            <person name="Tritt A."/>
            <person name="Yoshinaga Y."/>
            <person name="Zwiers L.-H."/>
            <person name="Turgeon B."/>
            <person name="Goodwin S."/>
            <person name="Spatafora J."/>
            <person name="Crous P."/>
            <person name="Grigoriev I."/>
        </authorList>
    </citation>
    <scope>NUCLEOTIDE SEQUENCE</scope>
    <source>
        <strain evidence="2">CBS 123094</strain>
    </source>
</reference>
<dbReference type="AlphaFoldDB" id="A0A6A5WQF9"/>